<evidence type="ECO:0000259" key="4">
    <source>
        <dbReference type="Pfam" id="PF01979"/>
    </source>
</evidence>
<dbReference type="InterPro" id="IPR011059">
    <property type="entry name" value="Metal-dep_hydrolase_composite"/>
</dbReference>
<dbReference type="RefSeq" id="WP_107185214.1">
    <property type="nucleotide sequence ID" value="NZ_JAWQGC010000001.1"/>
</dbReference>
<keyword evidence="3" id="KW-0732">Signal</keyword>
<evidence type="ECO:0000313" key="5">
    <source>
        <dbReference type="EMBL" id="PSV10450.1"/>
    </source>
</evidence>
<protein>
    <submittedName>
        <fullName evidence="5">Amidohydrolase</fullName>
    </submittedName>
</protein>
<gene>
    <name evidence="5" type="ORF">C0W93_12055</name>
</gene>
<dbReference type="GO" id="GO:0016810">
    <property type="term" value="F:hydrolase activity, acting on carbon-nitrogen (but not peptide) bonds"/>
    <property type="evidence" value="ECO:0007669"/>
    <property type="project" value="InterPro"/>
</dbReference>
<comment type="caution">
    <text evidence="5">The sequence shown here is derived from an EMBL/GenBank/DDBJ whole genome shotgun (WGS) entry which is preliminary data.</text>
</comment>
<sequence length="476" mass="52429">MKKLTLSLLAVSLLSACSQTSQLNHNASLIIKNGQVLTMNSNKDIIEQGVVVVKDDQIIAIGTEALLKQYSASKVIDAEDGIVMPGMINTHNHLPMIAFRGLGEEGIANRLFAYFFPLEKEKLSRDLIYQATRLGTLDLAQSGVTTYADMYYHMDEMAKATKEIGLRAVLGETVIKFPVVDAKEPHGGIEYAKQFISEYKNDPLITPAFAPHAVYTVAEDKLQEINTLSKQLDVPVLIHVSEFGNEAERIQDNTDKLSPVAWLNKIGVLNDRMVLAHSIHLTKEDIALVKQSGAGIAYNPMANAKGATGIAPAWEMYQQDIPMGLGTDGPMSSNQVDLWRTLSYAANMQRLKHDDRTIMIPEQVIELATIGGAKALHMDDEIGSLETGKKADIIIVETDSANMRPNYNPYATLVYQANPSNVDTTIVNGKVVMENREMKTVNVKSINQEIDKIESDIQDFAKELAKDAIKSPSLMK</sequence>
<dbReference type="SUPFAM" id="SSF51556">
    <property type="entry name" value="Metallo-dependent hydrolases"/>
    <property type="match status" value="1"/>
</dbReference>
<dbReference type="EMBL" id="PYNS01000012">
    <property type="protein sequence ID" value="PSV10450.1"/>
    <property type="molecule type" value="Genomic_DNA"/>
</dbReference>
<reference evidence="5 6" key="1">
    <citation type="submission" date="2018-03" db="EMBL/GenBank/DDBJ databases">
        <title>Whole genome sequencing of Histamine producing bacteria.</title>
        <authorList>
            <person name="Butler K."/>
        </authorList>
    </citation>
    <scope>NUCLEOTIDE SEQUENCE [LARGE SCALE GENOMIC DNA]</scope>
    <source>
        <strain evidence="5 6">Res.4.1</strain>
    </source>
</reference>
<dbReference type="Gene3D" id="2.30.40.10">
    <property type="entry name" value="Urease, subunit C, domain 1"/>
    <property type="match status" value="1"/>
</dbReference>
<dbReference type="PANTHER" id="PTHR43794">
    <property type="entry name" value="AMINOHYDROLASE SSNA-RELATED"/>
    <property type="match status" value="1"/>
</dbReference>
<evidence type="ECO:0000313" key="6">
    <source>
        <dbReference type="Proteomes" id="UP000240530"/>
    </source>
</evidence>
<feature type="chain" id="PRO_5015679486" evidence="3">
    <location>
        <begin position="24"/>
        <end position="476"/>
    </location>
</feature>
<evidence type="ECO:0000256" key="1">
    <source>
        <dbReference type="ARBA" id="ARBA00006745"/>
    </source>
</evidence>
<proteinExistence type="inferred from homology"/>
<dbReference type="PANTHER" id="PTHR43794:SF11">
    <property type="entry name" value="AMIDOHYDROLASE-RELATED DOMAIN-CONTAINING PROTEIN"/>
    <property type="match status" value="1"/>
</dbReference>
<dbReference type="AlphaFoldDB" id="A0A2T3KUI8"/>
<accession>A0A2T3KUI8</accession>
<evidence type="ECO:0000256" key="2">
    <source>
        <dbReference type="ARBA" id="ARBA00022801"/>
    </source>
</evidence>
<keyword evidence="2 5" id="KW-0378">Hydrolase</keyword>
<dbReference type="SUPFAM" id="SSF51338">
    <property type="entry name" value="Composite domain of metallo-dependent hydrolases"/>
    <property type="match status" value="1"/>
</dbReference>
<dbReference type="PROSITE" id="PS51257">
    <property type="entry name" value="PROKAR_LIPOPROTEIN"/>
    <property type="match status" value="1"/>
</dbReference>
<evidence type="ECO:0000256" key="3">
    <source>
        <dbReference type="SAM" id="SignalP"/>
    </source>
</evidence>
<name>A0A2T3KUI8_PHOLD</name>
<dbReference type="Gene3D" id="3.20.20.140">
    <property type="entry name" value="Metal-dependent hydrolases"/>
    <property type="match status" value="1"/>
</dbReference>
<dbReference type="InterPro" id="IPR006680">
    <property type="entry name" value="Amidohydro-rel"/>
</dbReference>
<feature type="domain" description="Amidohydrolase-related" evidence="4">
    <location>
        <begin position="82"/>
        <end position="432"/>
    </location>
</feature>
<comment type="similarity">
    <text evidence="1">Belongs to the metallo-dependent hydrolases superfamily. ATZ/TRZ family.</text>
</comment>
<dbReference type="InterPro" id="IPR032466">
    <property type="entry name" value="Metal_Hydrolase"/>
</dbReference>
<dbReference type="Pfam" id="PF01979">
    <property type="entry name" value="Amidohydro_1"/>
    <property type="match status" value="1"/>
</dbReference>
<feature type="signal peptide" evidence="3">
    <location>
        <begin position="1"/>
        <end position="23"/>
    </location>
</feature>
<dbReference type="CDD" id="cd01298">
    <property type="entry name" value="ATZ_TRZ_like"/>
    <property type="match status" value="1"/>
</dbReference>
<dbReference type="InterPro" id="IPR050287">
    <property type="entry name" value="MTA/SAH_deaminase"/>
</dbReference>
<organism evidence="5 6">
    <name type="scientific">Photobacterium leiognathi subsp. mandapamensis</name>
    <name type="common">Photobacterium mandapamensis</name>
    <dbReference type="NCBI Taxonomy" id="48408"/>
    <lineage>
        <taxon>Bacteria</taxon>
        <taxon>Pseudomonadati</taxon>
        <taxon>Pseudomonadota</taxon>
        <taxon>Gammaproteobacteria</taxon>
        <taxon>Vibrionales</taxon>
        <taxon>Vibrionaceae</taxon>
        <taxon>Photobacterium</taxon>
    </lineage>
</organism>
<dbReference type="Proteomes" id="UP000240530">
    <property type="component" value="Unassembled WGS sequence"/>
</dbReference>